<keyword evidence="4" id="KW-1185">Reference proteome</keyword>
<dbReference type="InterPro" id="IPR022139">
    <property type="entry name" value="Fam-L/Fam-M-like_plasmodium"/>
</dbReference>
<dbReference type="Pfam" id="PF12420">
    <property type="entry name" value="DUF3671"/>
    <property type="match status" value="1"/>
</dbReference>
<feature type="transmembrane region" description="Helical" evidence="2">
    <location>
        <begin position="202"/>
        <end position="221"/>
    </location>
</feature>
<evidence type="ECO:0000313" key="4">
    <source>
        <dbReference type="Proteomes" id="UP000220797"/>
    </source>
</evidence>
<dbReference type="RefSeq" id="XP_028525777.1">
    <property type="nucleotide sequence ID" value="XM_028669976.1"/>
</dbReference>
<feature type="coiled-coil region" evidence="1">
    <location>
        <begin position="106"/>
        <end position="133"/>
    </location>
</feature>
<name>A0A1J1GKW5_PLAGA</name>
<feature type="transmembrane region" description="Helical" evidence="2">
    <location>
        <begin position="169"/>
        <end position="190"/>
    </location>
</feature>
<keyword evidence="2" id="KW-0472">Membrane</keyword>
<keyword evidence="2" id="KW-1133">Transmembrane helix</keyword>
<organism evidence="3 4">
    <name type="scientific">Plasmodium gallinaceum</name>
    <dbReference type="NCBI Taxonomy" id="5849"/>
    <lineage>
        <taxon>Eukaryota</taxon>
        <taxon>Sar</taxon>
        <taxon>Alveolata</taxon>
        <taxon>Apicomplexa</taxon>
        <taxon>Aconoidasida</taxon>
        <taxon>Haemosporida</taxon>
        <taxon>Plasmodiidae</taxon>
        <taxon>Plasmodium</taxon>
        <taxon>Plasmodium (Haemamoeba)</taxon>
    </lineage>
</organism>
<dbReference type="EMBL" id="CVMV01000003">
    <property type="protein sequence ID" value="CRG92955.1"/>
    <property type="molecule type" value="Genomic_DNA"/>
</dbReference>
<dbReference type="OMA" id="ISIWILQ"/>
<reference evidence="3" key="1">
    <citation type="submission" date="2015-04" db="EMBL/GenBank/DDBJ databases">
        <authorList>
            <consortium name="Pathogen Informatics"/>
        </authorList>
    </citation>
    <scope>NUCLEOTIDE SEQUENCE [LARGE SCALE GENOMIC DNA]</scope>
    <source>
        <strain evidence="3">8A</strain>
    </source>
</reference>
<evidence type="ECO:0000256" key="2">
    <source>
        <dbReference type="SAM" id="Phobius"/>
    </source>
</evidence>
<protein>
    <recommendedName>
        <fullName evidence="5">Fam-h protein</fullName>
    </recommendedName>
</protein>
<proteinExistence type="predicted"/>
<accession>A0A1J1GKW5</accession>
<evidence type="ECO:0000313" key="3">
    <source>
        <dbReference type="EMBL" id="CRG92955.1"/>
    </source>
</evidence>
<evidence type="ECO:0008006" key="5">
    <source>
        <dbReference type="Google" id="ProtNLM"/>
    </source>
</evidence>
<dbReference type="Proteomes" id="UP000220797">
    <property type="component" value="Unassembled WGS sequence"/>
</dbReference>
<comment type="caution">
    <text evidence="3">The sequence shown here is derived from an EMBL/GenBank/DDBJ whole genome shotgun (WGS) entry which is preliminary data.</text>
</comment>
<evidence type="ECO:0000256" key="1">
    <source>
        <dbReference type="SAM" id="Coils"/>
    </source>
</evidence>
<dbReference type="VEuPathDB" id="PlasmoDB:PGAL8A_00065900"/>
<keyword evidence="1" id="KW-0175">Coiled coil</keyword>
<gene>
    <name evidence="3" type="ORF">PGAL8A_00065900</name>
</gene>
<keyword evidence="2" id="KW-0812">Transmembrane</keyword>
<dbReference type="AlphaFoldDB" id="A0A1J1GKW5"/>
<sequence>MRDYINSNFILNSRCNSHTEENFVIEDISTLKKYHKRGKINKLFFFIKISLFTLLIWILLYCENYNYRSWNDKYNLKNKLDLGSKRSLAEGKEVIEPTKEELKVSSSNIQTNLEENNTKVEKLELKEEEKDKKEIIKIENDNVVEKKRESNKKVNSLNLMQKYKSFLRIFNIVSIVALPILSMTLSIIALSSSEKDNKYVNGSNIVTSLYLVLNSILLLDLKSNSNNM</sequence>
<dbReference type="GeneID" id="39729184"/>
<feature type="transmembrane region" description="Helical" evidence="2">
    <location>
        <begin position="43"/>
        <end position="62"/>
    </location>
</feature>